<comment type="caution">
    <text evidence="1">The sequence shown here is derived from an EMBL/GenBank/DDBJ whole genome shotgun (WGS) entry which is preliminary data.</text>
</comment>
<evidence type="ECO:0000313" key="2">
    <source>
        <dbReference type="Proteomes" id="UP001054945"/>
    </source>
</evidence>
<name>A0AAV4VCJ4_CAEEX</name>
<proteinExistence type="predicted"/>
<dbReference type="Proteomes" id="UP001054945">
    <property type="component" value="Unassembled WGS sequence"/>
</dbReference>
<dbReference type="EMBL" id="BPLR01014215">
    <property type="protein sequence ID" value="GIY67230.1"/>
    <property type="molecule type" value="Genomic_DNA"/>
</dbReference>
<gene>
    <name evidence="1" type="ORF">CEXT_49611</name>
</gene>
<keyword evidence="2" id="KW-1185">Reference proteome</keyword>
<evidence type="ECO:0000313" key="1">
    <source>
        <dbReference type="EMBL" id="GIY67230.1"/>
    </source>
</evidence>
<reference evidence="1 2" key="1">
    <citation type="submission" date="2021-06" db="EMBL/GenBank/DDBJ databases">
        <title>Caerostris extrusa draft genome.</title>
        <authorList>
            <person name="Kono N."/>
            <person name="Arakawa K."/>
        </authorList>
    </citation>
    <scope>NUCLEOTIDE SEQUENCE [LARGE SCALE GENOMIC DNA]</scope>
</reference>
<protein>
    <submittedName>
        <fullName evidence="1">Uncharacterized protein</fullName>
    </submittedName>
</protein>
<sequence>MVIRLEDIGFKFFPLPRWVNFYTTSLTTMSNVTPRGHFVPDDGNQLHGNYATIPPHSSANLAQSVLISAQPIVYEAWCSPMSQINSSMQQSILNDMHQLELDMKRMQLLKCLPSMELGTRFTQNPVTSDYMFPGTHHIQK</sequence>
<organism evidence="1 2">
    <name type="scientific">Caerostris extrusa</name>
    <name type="common">Bark spider</name>
    <name type="synonym">Caerostris bankana</name>
    <dbReference type="NCBI Taxonomy" id="172846"/>
    <lineage>
        <taxon>Eukaryota</taxon>
        <taxon>Metazoa</taxon>
        <taxon>Ecdysozoa</taxon>
        <taxon>Arthropoda</taxon>
        <taxon>Chelicerata</taxon>
        <taxon>Arachnida</taxon>
        <taxon>Araneae</taxon>
        <taxon>Araneomorphae</taxon>
        <taxon>Entelegynae</taxon>
        <taxon>Araneoidea</taxon>
        <taxon>Araneidae</taxon>
        <taxon>Caerostris</taxon>
    </lineage>
</organism>
<accession>A0AAV4VCJ4</accession>
<dbReference type="AlphaFoldDB" id="A0AAV4VCJ4"/>